<protein>
    <submittedName>
        <fullName evidence="1">13990_t:CDS:1</fullName>
    </submittedName>
</protein>
<gene>
    <name evidence="1" type="ORF">AMORRO_LOCUS8921</name>
</gene>
<dbReference type="EMBL" id="CAJVPV010008152">
    <property type="protein sequence ID" value="CAG8627102.1"/>
    <property type="molecule type" value="Genomic_DNA"/>
</dbReference>
<name>A0A9N9D6L5_9GLOM</name>
<dbReference type="AlphaFoldDB" id="A0A9N9D6L5"/>
<organism evidence="1 2">
    <name type="scientific">Acaulospora morrowiae</name>
    <dbReference type="NCBI Taxonomy" id="94023"/>
    <lineage>
        <taxon>Eukaryota</taxon>
        <taxon>Fungi</taxon>
        <taxon>Fungi incertae sedis</taxon>
        <taxon>Mucoromycota</taxon>
        <taxon>Glomeromycotina</taxon>
        <taxon>Glomeromycetes</taxon>
        <taxon>Diversisporales</taxon>
        <taxon>Acaulosporaceae</taxon>
        <taxon>Acaulospora</taxon>
    </lineage>
</organism>
<reference evidence="1" key="1">
    <citation type="submission" date="2021-06" db="EMBL/GenBank/DDBJ databases">
        <authorList>
            <person name="Kallberg Y."/>
            <person name="Tangrot J."/>
            <person name="Rosling A."/>
        </authorList>
    </citation>
    <scope>NUCLEOTIDE SEQUENCE</scope>
    <source>
        <strain evidence="1">CL551</strain>
    </source>
</reference>
<dbReference type="Proteomes" id="UP000789342">
    <property type="component" value="Unassembled WGS sequence"/>
</dbReference>
<sequence length="193" mass="22582">MKGEILSRSEECIKDLPVAPTAKNSIPNVYYCEWQSEEENDMNAYIAGGTIPAKRGRPKCKLESSLGRLNHIPKIRRAANPVKLIEMNIQPIEEKLPKLYLKYQDQSTEIPISHNDMTFLQTPEEMDKSNEDPNTCDEFEYESEELEKKEEYYMEEWSDGELYENPWENMQSPAIYMTTLEKIPTYDEDHNKC</sequence>
<proteinExistence type="predicted"/>
<accession>A0A9N9D6L5</accession>
<keyword evidence="2" id="KW-1185">Reference proteome</keyword>
<comment type="caution">
    <text evidence="1">The sequence shown here is derived from an EMBL/GenBank/DDBJ whole genome shotgun (WGS) entry which is preliminary data.</text>
</comment>
<evidence type="ECO:0000313" key="2">
    <source>
        <dbReference type="Proteomes" id="UP000789342"/>
    </source>
</evidence>
<evidence type="ECO:0000313" key="1">
    <source>
        <dbReference type="EMBL" id="CAG8627102.1"/>
    </source>
</evidence>